<proteinExistence type="predicted"/>
<reference evidence="1" key="1">
    <citation type="journal article" date="2019" name="bioRxiv">
        <title>The Genome of the Zebra Mussel, Dreissena polymorpha: A Resource for Invasive Species Research.</title>
        <authorList>
            <person name="McCartney M.A."/>
            <person name="Auch B."/>
            <person name="Kono T."/>
            <person name="Mallez S."/>
            <person name="Zhang Y."/>
            <person name="Obille A."/>
            <person name="Becker A."/>
            <person name="Abrahante J.E."/>
            <person name="Garbe J."/>
            <person name="Badalamenti J.P."/>
            <person name="Herman A."/>
            <person name="Mangelson H."/>
            <person name="Liachko I."/>
            <person name="Sullivan S."/>
            <person name="Sone E.D."/>
            <person name="Koren S."/>
            <person name="Silverstein K.A.T."/>
            <person name="Beckman K.B."/>
            <person name="Gohl D.M."/>
        </authorList>
    </citation>
    <scope>NUCLEOTIDE SEQUENCE</scope>
    <source>
        <strain evidence="1">Duluth1</strain>
        <tissue evidence="1">Whole animal</tissue>
    </source>
</reference>
<keyword evidence="2" id="KW-1185">Reference proteome</keyword>
<reference evidence="1" key="2">
    <citation type="submission" date="2020-11" db="EMBL/GenBank/DDBJ databases">
        <authorList>
            <person name="McCartney M.A."/>
            <person name="Auch B."/>
            <person name="Kono T."/>
            <person name="Mallez S."/>
            <person name="Becker A."/>
            <person name="Gohl D.M."/>
            <person name="Silverstein K.A.T."/>
            <person name="Koren S."/>
            <person name="Bechman K.B."/>
            <person name="Herman A."/>
            <person name="Abrahante J.E."/>
            <person name="Garbe J."/>
        </authorList>
    </citation>
    <scope>NUCLEOTIDE SEQUENCE</scope>
    <source>
        <strain evidence="1">Duluth1</strain>
        <tissue evidence="1">Whole animal</tissue>
    </source>
</reference>
<comment type="caution">
    <text evidence="1">The sequence shown here is derived from an EMBL/GenBank/DDBJ whole genome shotgun (WGS) entry which is preliminary data.</text>
</comment>
<gene>
    <name evidence="1" type="ORF">DPMN_052620</name>
</gene>
<dbReference type="AlphaFoldDB" id="A0A9D4CL79"/>
<accession>A0A9D4CL79</accession>
<dbReference type="Proteomes" id="UP000828390">
    <property type="component" value="Unassembled WGS sequence"/>
</dbReference>
<dbReference type="EMBL" id="JAIWYP010000012">
    <property type="protein sequence ID" value="KAH3726751.1"/>
    <property type="molecule type" value="Genomic_DNA"/>
</dbReference>
<name>A0A9D4CL79_DREPO</name>
<evidence type="ECO:0000313" key="1">
    <source>
        <dbReference type="EMBL" id="KAH3726751.1"/>
    </source>
</evidence>
<organism evidence="1 2">
    <name type="scientific">Dreissena polymorpha</name>
    <name type="common">Zebra mussel</name>
    <name type="synonym">Mytilus polymorpha</name>
    <dbReference type="NCBI Taxonomy" id="45954"/>
    <lineage>
        <taxon>Eukaryota</taxon>
        <taxon>Metazoa</taxon>
        <taxon>Spiralia</taxon>
        <taxon>Lophotrochozoa</taxon>
        <taxon>Mollusca</taxon>
        <taxon>Bivalvia</taxon>
        <taxon>Autobranchia</taxon>
        <taxon>Heteroconchia</taxon>
        <taxon>Euheterodonta</taxon>
        <taxon>Imparidentia</taxon>
        <taxon>Neoheterodontei</taxon>
        <taxon>Myida</taxon>
        <taxon>Dreissenoidea</taxon>
        <taxon>Dreissenidae</taxon>
        <taxon>Dreissena</taxon>
    </lineage>
</organism>
<evidence type="ECO:0000313" key="2">
    <source>
        <dbReference type="Proteomes" id="UP000828390"/>
    </source>
</evidence>
<protein>
    <submittedName>
        <fullName evidence="1">Uncharacterized protein</fullName>
    </submittedName>
</protein>
<sequence>MLYEVAITTVEALERTTSCEAPQKVARSTAKFHKDWTLRDFTRIELYGKTNKLQLPLSSLVEEFKIAKTCADS</sequence>